<dbReference type="PANTHER" id="PTHR30419:SF25">
    <property type="entry name" value="HTH-TYPE TRANSCRIPTIONAL REGULATOR YTLI"/>
    <property type="match status" value="1"/>
</dbReference>
<dbReference type="Gene3D" id="3.40.190.10">
    <property type="entry name" value="Periplasmic binding protein-like II"/>
    <property type="match status" value="2"/>
</dbReference>
<evidence type="ECO:0000259" key="5">
    <source>
        <dbReference type="PROSITE" id="PS50931"/>
    </source>
</evidence>
<dbReference type="RefSeq" id="WP_233696175.1">
    <property type="nucleotide sequence ID" value="NZ_JAJNBZ010000003.1"/>
</dbReference>
<dbReference type="Proteomes" id="UP001199916">
    <property type="component" value="Unassembled WGS sequence"/>
</dbReference>
<dbReference type="Pfam" id="PF03466">
    <property type="entry name" value="LysR_substrate"/>
    <property type="match status" value="1"/>
</dbReference>
<dbReference type="CDD" id="cd05466">
    <property type="entry name" value="PBP2_LTTR_substrate"/>
    <property type="match status" value="1"/>
</dbReference>
<comment type="caution">
    <text evidence="6">The sequence shown here is derived from an EMBL/GenBank/DDBJ whole genome shotgun (WGS) entry which is preliminary data.</text>
</comment>
<evidence type="ECO:0000256" key="3">
    <source>
        <dbReference type="ARBA" id="ARBA00023125"/>
    </source>
</evidence>
<dbReference type="Pfam" id="PF00126">
    <property type="entry name" value="HTH_1"/>
    <property type="match status" value="1"/>
</dbReference>
<evidence type="ECO:0000313" key="6">
    <source>
        <dbReference type="EMBL" id="MCE5169099.1"/>
    </source>
</evidence>
<evidence type="ECO:0000256" key="4">
    <source>
        <dbReference type="ARBA" id="ARBA00023163"/>
    </source>
</evidence>
<name>A0ABS8YDV8_9BACL</name>
<reference evidence="6 7" key="1">
    <citation type="submission" date="2021-11" db="EMBL/GenBank/DDBJ databases">
        <title>Draft genome sequence of Paenibacillus profundus YoMME, a new Gram-positive bacteria with exoelectrogenic properties.</title>
        <authorList>
            <person name="Hubenova Y."/>
            <person name="Hubenova E."/>
            <person name="Manasiev Y."/>
            <person name="Peykov S."/>
            <person name="Mitov M."/>
        </authorList>
    </citation>
    <scope>NUCLEOTIDE SEQUENCE [LARGE SCALE GENOMIC DNA]</scope>
    <source>
        <strain evidence="6 7">YoMME</strain>
    </source>
</reference>
<dbReference type="InterPro" id="IPR005119">
    <property type="entry name" value="LysR_subst-bd"/>
</dbReference>
<evidence type="ECO:0000256" key="2">
    <source>
        <dbReference type="ARBA" id="ARBA00023015"/>
    </source>
</evidence>
<keyword evidence="3" id="KW-0238">DNA-binding</keyword>
<sequence>MDLKALKTFHRIVSLGGFNRAAEELNYAQSTVTMQIKKLEAELGILLIERGKLFQLTEAGRVFHQQSTHIVKDIEHLEATMSDMLVGEAGNIRMGAVEPIASCQLPGILDRFLSKYPKIRISVDIANTAALSERLLKGELDLALCSRQDIGTALYFEPLFSEDLVFLVPERHPLASNPTLSFEDIKHHRMLLTSKNCLYRKKIEIALQERCENQVETMEISSMAAMKHYVEGGLGIALVPKSIASPQLSGTVARKINGTRISITFGMLCKAADYPLKLACAKLYQYLKQELAGPGDTLDDDSSRS</sequence>
<protein>
    <submittedName>
        <fullName evidence="6">LysR family transcriptional regulator</fullName>
    </submittedName>
</protein>
<dbReference type="PANTHER" id="PTHR30419">
    <property type="entry name" value="HTH-TYPE TRANSCRIPTIONAL REGULATOR YBHD"/>
    <property type="match status" value="1"/>
</dbReference>
<proteinExistence type="inferred from homology"/>
<dbReference type="InterPro" id="IPR050950">
    <property type="entry name" value="HTH-type_LysR_regulators"/>
</dbReference>
<keyword evidence="4" id="KW-0804">Transcription</keyword>
<dbReference type="EMBL" id="JAJNBZ010000003">
    <property type="protein sequence ID" value="MCE5169099.1"/>
    <property type="molecule type" value="Genomic_DNA"/>
</dbReference>
<evidence type="ECO:0000313" key="7">
    <source>
        <dbReference type="Proteomes" id="UP001199916"/>
    </source>
</evidence>
<keyword evidence="2" id="KW-0805">Transcription regulation</keyword>
<evidence type="ECO:0000256" key="1">
    <source>
        <dbReference type="ARBA" id="ARBA00009437"/>
    </source>
</evidence>
<comment type="similarity">
    <text evidence="1">Belongs to the LysR transcriptional regulatory family.</text>
</comment>
<gene>
    <name evidence="6" type="ORF">LQV63_07225</name>
</gene>
<accession>A0ABS8YDV8</accession>
<dbReference type="Gene3D" id="1.10.10.10">
    <property type="entry name" value="Winged helix-like DNA-binding domain superfamily/Winged helix DNA-binding domain"/>
    <property type="match status" value="1"/>
</dbReference>
<keyword evidence="7" id="KW-1185">Reference proteome</keyword>
<dbReference type="InterPro" id="IPR036390">
    <property type="entry name" value="WH_DNA-bd_sf"/>
</dbReference>
<dbReference type="PRINTS" id="PR00039">
    <property type="entry name" value="HTHLYSR"/>
</dbReference>
<dbReference type="InterPro" id="IPR036388">
    <property type="entry name" value="WH-like_DNA-bd_sf"/>
</dbReference>
<dbReference type="InterPro" id="IPR000847">
    <property type="entry name" value="LysR_HTH_N"/>
</dbReference>
<dbReference type="PROSITE" id="PS50931">
    <property type="entry name" value="HTH_LYSR"/>
    <property type="match status" value="1"/>
</dbReference>
<dbReference type="SUPFAM" id="SSF53850">
    <property type="entry name" value="Periplasmic binding protein-like II"/>
    <property type="match status" value="1"/>
</dbReference>
<dbReference type="SUPFAM" id="SSF46785">
    <property type="entry name" value="Winged helix' DNA-binding domain"/>
    <property type="match status" value="1"/>
</dbReference>
<feature type="domain" description="HTH lysR-type" evidence="5">
    <location>
        <begin position="1"/>
        <end position="57"/>
    </location>
</feature>
<organism evidence="6 7">
    <name type="scientific">Paenibacillus profundus</name>
    <dbReference type="NCBI Taxonomy" id="1173085"/>
    <lineage>
        <taxon>Bacteria</taxon>
        <taxon>Bacillati</taxon>
        <taxon>Bacillota</taxon>
        <taxon>Bacilli</taxon>
        <taxon>Bacillales</taxon>
        <taxon>Paenibacillaceae</taxon>
        <taxon>Paenibacillus</taxon>
    </lineage>
</organism>